<dbReference type="Pfam" id="PF00815">
    <property type="entry name" value="Histidinol_dh"/>
    <property type="match status" value="1"/>
</dbReference>
<dbReference type="InterPro" id="IPR012131">
    <property type="entry name" value="Hstdl_DH"/>
</dbReference>
<feature type="binding site" evidence="11">
    <location>
        <position position="263"/>
    </location>
    <ligand>
        <name>Zn(2+)</name>
        <dbReference type="ChEBI" id="CHEBI:29105"/>
    </ligand>
</feature>
<accession>K6ZDS1</accession>
<dbReference type="PANTHER" id="PTHR21256">
    <property type="entry name" value="HISTIDINOL DEHYDROGENASE HDH"/>
    <property type="match status" value="1"/>
</dbReference>
<feature type="binding site" evidence="11">
    <location>
        <position position="266"/>
    </location>
    <ligand>
        <name>Zn(2+)</name>
        <dbReference type="ChEBI" id="CHEBI:29105"/>
    </ligand>
</feature>
<feature type="active site" description="Proton acceptor" evidence="11">
    <location>
        <position position="331"/>
    </location>
</feature>
<keyword evidence="7 11" id="KW-0560">Oxidoreductase</keyword>
<evidence type="ECO:0000256" key="11">
    <source>
        <dbReference type="HAMAP-Rule" id="MF_01024"/>
    </source>
</evidence>
<dbReference type="Gene3D" id="3.40.50.1980">
    <property type="entry name" value="Nitrogenase molybdenum iron protein domain"/>
    <property type="match status" value="2"/>
</dbReference>
<evidence type="ECO:0000256" key="12">
    <source>
        <dbReference type="RuleBase" id="RU004175"/>
    </source>
</evidence>
<evidence type="ECO:0000256" key="6">
    <source>
        <dbReference type="ARBA" id="ARBA00022833"/>
    </source>
</evidence>
<dbReference type="RefSeq" id="WP_006010694.1">
    <property type="nucleotide sequence ID" value="NZ_AUAV01000015.1"/>
</dbReference>
<feature type="active site" description="Proton acceptor" evidence="11">
    <location>
        <position position="330"/>
    </location>
</feature>
<dbReference type="FunFam" id="3.40.50.1980:FF:000001">
    <property type="entry name" value="Histidinol dehydrogenase"/>
    <property type="match status" value="1"/>
</dbReference>
<dbReference type="FunFam" id="3.40.50.1980:FF:000002">
    <property type="entry name" value="Histidinol dehydrogenase, chloroplastic"/>
    <property type="match status" value="1"/>
</dbReference>
<evidence type="ECO:0000256" key="9">
    <source>
        <dbReference type="ARBA" id="ARBA00023102"/>
    </source>
</evidence>
<dbReference type="UniPathway" id="UPA00031">
    <property type="reaction ID" value="UER00014"/>
</dbReference>
<dbReference type="GO" id="GO:0051287">
    <property type="term" value="F:NAD binding"/>
    <property type="evidence" value="ECO:0007669"/>
    <property type="project" value="InterPro"/>
</dbReference>
<dbReference type="NCBIfam" id="TIGR00069">
    <property type="entry name" value="hisD"/>
    <property type="match status" value="1"/>
</dbReference>
<protein>
    <recommendedName>
        <fullName evidence="3 11">Histidinol dehydrogenase</fullName>
        <shortName evidence="11">HDH</shortName>
        <ecNumber evidence="3 11">1.1.1.23</ecNumber>
    </recommendedName>
</protein>
<feature type="binding site" evidence="11">
    <location>
        <position position="331"/>
    </location>
    <ligand>
        <name>substrate</name>
    </ligand>
</feature>
<evidence type="ECO:0000256" key="2">
    <source>
        <dbReference type="ARBA" id="ARBA00004940"/>
    </source>
</evidence>
<comment type="catalytic activity">
    <reaction evidence="10 11">
        <text>L-histidinol + 2 NAD(+) + H2O = L-histidine + 2 NADH + 3 H(+)</text>
        <dbReference type="Rhea" id="RHEA:20641"/>
        <dbReference type="ChEBI" id="CHEBI:15377"/>
        <dbReference type="ChEBI" id="CHEBI:15378"/>
        <dbReference type="ChEBI" id="CHEBI:57540"/>
        <dbReference type="ChEBI" id="CHEBI:57595"/>
        <dbReference type="ChEBI" id="CHEBI:57699"/>
        <dbReference type="ChEBI" id="CHEBI:57945"/>
        <dbReference type="EC" id="1.1.1.23"/>
    </reaction>
</comment>
<dbReference type="EMBL" id="BAEQ01000024">
    <property type="protein sequence ID" value="GAC28482.1"/>
    <property type="molecule type" value="Genomic_DNA"/>
</dbReference>
<dbReference type="PRINTS" id="PR00083">
    <property type="entry name" value="HOLDHDRGNASE"/>
</dbReference>
<dbReference type="AlphaFoldDB" id="K6ZDS1"/>
<evidence type="ECO:0000256" key="3">
    <source>
        <dbReference type="ARBA" id="ARBA00012965"/>
    </source>
</evidence>
<dbReference type="InterPro" id="IPR016161">
    <property type="entry name" value="Ald_DH/histidinol_DH"/>
</dbReference>
<comment type="similarity">
    <text evidence="11 12">Belongs to the histidinol dehydrogenase family.</text>
</comment>
<reference evidence="14" key="1">
    <citation type="journal article" date="2014" name="Environ. Microbiol.">
        <title>Comparative genomics of the marine bacterial genus Glaciecola reveals the high degree of genomic diversity and genomic characteristic for cold adaptation.</title>
        <authorList>
            <person name="Qin Q.L."/>
            <person name="Xie B.B."/>
            <person name="Yu Y."/>
            <person name="Shu Y.L."/>
            <person name="Rong J.C."/>
            <person name="Zhang Y.J."/>
            <person name="Zhao D.L."/>
            <person name="Chen X.L."/>
            <person name="Zhang X.Y."/>
            <person name="Chen B."/>
            <person name="Zhou B.C."/>
            <person name="Zhang Y.Z."/>
        </authorList>
    </citation>
    <scope>NUCLEOTIDE SEQUENCE [LARGE SCALE GENOMIC DNA]</scope>
    <source>
        <strain evidence="14">ACAM 615</strain>
    </source>
</reference>
<dbReference type="EC" id="1.1.1.23" evidence="3 11"/>
<dbReference type="OrthoDB" id="9805269at2"/>
<dbReference type="STRING" id="1121922.GCA_000428905_02870"/>
<dbReference type="CDD" id="cd06572">
    <property type="entry name" value="Histidinol_dh"/>
    <property type="match status" value="1"/>
</dbReference>
<comment type="cofactor">
    <cofactor evidence="11">
        <name>Zn(2+)</name>
        <dbReference type="ChEBI" id="CHEBI:29105"/>
    </cofactor>
    <text evidence="11">Binds 1 zinc ion per subunit.</text>
</comment>
<keyword evidence="4 11" id="KW-0028">Amino-acid biosynthesis</keyword>
<dbReference type="InterPro" id="IPR001692">
    <property type="entry name" value="Histidinol_DH_CS"/>
</dbReference>
<feature type="binding site" evidence="11">
    <location>
        <position position="364"/>
    </location>
    <ligand>
        <name>Zn(2+)</name>
        <dbReference type="ChEBI" id="CHEBI:29105"/>
    </ligand>
</feature>
<keyword evidence="6 11" id="KW-0862">Zinc</keyword>
<name>K6ZDS1_9ALTE</name>
<feature type="binding site" evidence="11">
    <location>
        <position position="266"/>
    </location>
    <ligand>
        <name>substrate</name>
    </ligand>
</feature>
<evidence type="ECO:0000256" key="8">
    <source>
        <dbReference type="ARBA" id="ARBA00023027"/>
    </source>
</evidence>
<dbReference type="PROSITE" id="PS00611">
    <property type="entry name" value="HISOL_DEHYDROGENASE"/>
    <property type="match status" value="1"/>
</dbReference>
<feature type="binding site" evidence="11">
    <location>
        <position position="241"/>
    </location>
    <ligand>
        <name>substrate</name>
    </ligand>
</feature>
<gene>
    <name evidence="11 13" type="primary">hisD</name>
    <name evidence="13" type="ORF">GPAL_1618</name>
</gene>
<comment type="function">
    <text evidence="1 11">Catalyzes the sequential NAD-dependent oxidations of L-histidinol to L-histidinaldehyde and then to L-histidine.</text>
</comment>
<keyword evidence="5 11" id="KW-0479">Metal-binding</keyword>
<feature type="binding site" evidence="11">
    <location>
        <position position="263"/>
    </location>
    <ligand>
        <name>substrate</name>
    </ligand>
</feature>
<comment type="pathway">
    <text evidence="2 11">Amino-acid biosynthesis; L-histidine biosynthesis; L-histidine from 5-phospho-alpha-D-ribose 1-diphosphate: step 9/9.</text>
</comment>
<evidence type="ECO:0000256" key="5">
    <source>
        <dbReference type="ARBA" id="ARBA00022723"/>
    </source>
</evidence>
<sequence length="488" mass="52409">MSSQSIIEWGCLTEQQQIDALLRPAMKDSVILRDTVTKILSRVRENKDAAVFEYTKQFDGAELRELRLDPTIIEQAERKIKAKVRIAIDKAYANIKIFHEAQIPQDIRIETTPGVLCEQRHTALEKVGLYIPGGSAPLPSTVLMLGVSAQVAGCELPILCTPPSPQGTIAPEICYAAKLCGIKHIYLCGGAQAIAAMAFGTESIPKVDKIFGPGNSFVTEAKQQVSQVVSGAAIDMPAGPSEVLVIADANANAGFVAADLLSQAEHGADSQAVLVSNDRTLIVKVQQQISLQLAQLSRRDIATKAVDNSRYILTDSIEECVLVSNAYAPEHLIVQTDNARDLLATLKHAGSIFVGAYSPESAGDYASGTNHVLPTYGYARNYSSLGLLDFMRRYTVQELSREGLENIGDAIMDLADAEGLDAHRNAVKIRLTGLELPSMPLEHSENSAVKSDSVVISALNSVATSAVNSATNNSETDGRVYIYTPAGE</sequence>
<evidence type="ECO:0000313" key="14">
    <source>
        <dbReference type="Proteomes" id="UP000006251"/>
    </source>
</evidence>
<evidence type="ECO:0000256" key="7">
    <source>
        <dbReference type="ARBA" id="ARBA00023002"/>
    </source>
</evidence>
<evidence type="ECO:0000256" key="10">
    <source>
        <dbReference type="ARBA" id="ARBA00049489"/>
    </source>
</evidence>
<dbReference type="Gene3D" id="1.20.5.1300">
    <property type="match status" value="1"/>
</dbReference>
<feature type="binding site" evidence="11">
    <location>
        <position position="423"/>
    </location>
    <ligand>
        <name>substrate</name>
    </ligand>
</feature>
<dbReference type="HAMAP" id="MF_01024">
    <property type="entry name" value="HisD"/>
    <property type="match status" value="1"/>
</dbReference>
<feature type="binding site" evidence="11">
    <location>
        <position position="130"/>
    </location>
    <ligand>
        <name>NAD(+)</name>
        <dbReference type="ChEBI" id="CHEBI:57540"/>
    </ligand>
</feature>
<dbReference type="GO" id="GO:0004399">
    <property type="term" value="F:histidinol dehydrogenase activity"/>
    <property type="evidence" value="ECO:0007669"/>
    <property type="project" value="UniProtKB-UniRule"/>
</dbReference>
<evidence type="ECO:0000256" key="1">
    <source>
        <dbReference type="ARBA" id="ARBA00003850"/>
    </source>
</evidence>
<dbReference type="GO" id="GO:0005829">
    <property type="term" value="C:cytosol"/>
    <property type="evidence" value="ECO:0007669"/>
    <property type="project" value="TreeGrafter"/>
</dbReference>
<dbReference type="FunFam" id="1.20.5.1300:FF:000002">
    <property type="entry name" value="Histidinol dehydrogenase, chloroplastic"/>
    <property type="match status" value="1"/>
</dbReference>
<keyword evidence="8 11" id="KW-0520">NAD</keyword>
<keyword evidence="14" id="KW-1185">Reference proteome</keyword>
<keyword evidence="9 11" id="KW-0368">Histidine biosynthesis</keyword>
<dbReference type="GO" id="GO:0008270">
    <property type="term" value="F:zinc ion binding"/>
    <property type="evidence" value="ECO:0007669"/>
    <property type="project" value="UniProtKB-UniRule"/>
</dbReference>
<feature type="binding site" evidence="11">
    <location>
        <position position="215"/>
    </location>
    <ligand>
        <name>NAD(+)</name>
        <dbReference type="ChEBI" id="CHEBI:57540"/>
    </ligand>
</feature>
<evidence type="ECO:0000313" key="13">
    <source>
        <dbReference type="EMBL" id="GAC28482.1"/>
    </source>
</evidence>
<feature type="binding site" evidence="11">
    <location>
        <position position="423"/>
    </location>
    <ligand>
        <name>Zn(2+)</name>
        <dbReference type="ChEBI" id="CHEBI:29105"/>
    </ligand>
</feature>
<comment type="caution">
    <text evidence="13">The sequence shown here is derived from an EMBL/GenBank/DDBJ whole genome shotgun (WGS) entry which is preliminary data.</text>
</comment>
<dbReference type="Proteomes" id="UP000006251">
    <property type="component" value="Unassembled WGS sequence"/>
</dbReference>
<dbReference type="GO" id="GO:0000105">
    <property type="term" value="P:L-histidine biosynthetic process"/>
    <property type="evidence" value="ECO:0007669"/>
    <property type="project" value="UniProtKB-UniRule"/>
</dbReference>
<proteinExistence type="inferred from homology"/>
<dbReference type="PANTHER" id="PTHR21256:SF2">
    <property type="entry name" value="HISTIDINE BIOSYNTHESIS TRIFUNCTIONAL PROTEIN"/>
    <property type="match status" value="1"/>
</dbReference>
<evidence type="ECO:0000256" key="4">
    <source>
        <dbReference type="ARBA" id="ARBA00022605"/>
    </source>
</evidence>
<organism evidence="13 14">
    <name type="scientific">Brumicola pallidula DSM 14239 = ACAM 615</name>
    <dbReference type="NCBI Taxonomy" id="1121922"/>
    <lineage>
        <taxon>Bacteria</taxon>
        <taxon>Pseudomonadati</taxon>
        <taxon>Pseudomonadota</taxon>
        <taxon>Gammaproteobacteria</taxon>
        <taxon>Alteromonadales</taxon>
        <taxon>Alteromonadaceae</taxon>
        <taxon>Brumicola</taxon>
    </lineage>
</organism>
<feature type="binding site" evidence="11">
    <location>
        <position position="192"/>
    </location>
    <ligand>
        <name>NAD(+)</name>
        <dbReference type="ChEBI" id="CHEBI:57540"/>
    </ligand>
</feature>
<feature type="binding site" evidence="11">
    <location>
        <position position="418"/>
    </location>
    <ligand>
        <name>substrate</name>
    </ligand>
</feature>
<feature type="binding site" evidence="11">
    <location>
        <position position="364"/>
    </location>
    <ligand>
        <name>substrate</name>
    </ligand>
</feature>
<dbReference type="SUPFAM" id="SSF53720">
    <property type="entry name" value="ALDH-like"/>
    <property type="match status" value="1"/>
</dbReference>